<reference evidence="2 3" key="1">
    <citation type="submission" date="2023-01" db="EMBL/GenBank/DDBJ databases">
        <title>Cultivation and genomic characterization of new, ubiquitous marine nitrite-oxidizing bacteria from the Nitrospirales.</title>
        <authorList>
            <person name="Mueller A.J."/>
            <person name="Daebeler A."/>
            <person name="Herbold C.W."/>
            <person name="Kirkegaard R.H."/>
            <person name="Daims H."/>
        </authorList>
    </citation>
    <scope>NUCLEOTIDE SEQUENCE [LARGE SCALE GENOMIC DNA]</scope>
    <source>
        <strain evidence="2 3">DK</strain>
    </source>
</reference>
<dbReference type="SUPFAM" id="SSF51905">
    <property type="entry name" value="FAD/NAD(P)-binding domain"/>
    <property type="match status" value="1"/>
</dbReference>
<proteinExistence type="predicted"/>
<dbReference type="KEGG" id="nneo:PQG83_07920"/>
<dbReference type="InterPro" id="IPR036188">
    <property type="entry name" value="FAD/NAD-bd_sf"/>
</dbReference>
<gene>
    <name evidence="2" type="ORF">PQG83_07920</name>
</gene>
<evidence type="ECO:0000259" key="1">
    <source>
        <dbReference type="Pfam" id="PF01494"/>
    </source>
</evidence>
<dbReference type="Gene3D" id="3.50.50.60">
    <property type="entry name" value="FAD/NAD(P)-binding domain"/>
    <property type="match status" value="1"/>
</dbReference>
<dbReference type="Proteomes" id="UP001302494">
    <property type="component" value="Chromosome"/>
</dbReference>
<dbReference type="PANTHER" id="PTHR42685:SF22">
    <property type="entry name" value="CONDITIONED MEDIUM FACTOR RECEPTOR 1"/>
    <property type="match status" value="1"/>
</dbReference>
<dbReference type="GO" id="GO:0016628">
    <property type="term" value="F:oxidoreductase activity, acting on the CH-CH group of donors, NAD or NADP as acceptor"/>
    <property type="evidence" value="ECO:0007669"/>
    <property type="project" value="InterPro"/>
</dbReference>
<dbReference type="NCBIfam" id="TIGR02032">
    <property type="entry name" value="GG-red-SF"/>
    <property type="match status" value="1"/>
</dbReference>
<dbReference type="RefSeq" id="WP_312748356.1">
    <property type="nucleotide sequence ID" value="NZ_CP116968.1"/>
</dbReference>
<evidence type="ECO:0000313" key="2">
    <source>
        <dbReference type="EMBL" id="WNM63670.1"/>
    </source>
</evidence>
<dbReference type="Pfam" id="PF01494">
    <property type="entry name" value="FAD_binding_3"/>
    <property type="match status" value="1"/>
</dbReference>
<accession>A0AA96GNJ3</accession>
<name>A0AA96GNJ3_9BACT</name>
<dbReference type="InterPro" id="IPR011777">
    <property type="entry name" value="Geranylgeranyl_Rdtase_fam"/>
</dbReference>
<sequence>MTPPLHSFQYDVIVVGMGPAGASTAYELSRLGMSVMAFDKQVHPRYKVCGGGLSARIEKILPADFKTIIEGTVYRVQFIYGGTDFFIVESPRPVAYMVMRKTFDQWLVEKARQVGVEIREEESVVAIQELENGVEVTTGKGRYRGRIVIGADGATSVVAQQCFPGREVVNIPALESEYHGDTPHAFQCSQTVLISLRAAKKGYGWVFPKEQGLSLGVGEFIRGRNRPKRSFEEFISHESALAGLSIPSPLGHPLPIAHHPAYRPGHRWTGSLVRSRAVLVGDAGHLVDPLLGEGIYYAVRSGQLAAVSVASSIRDPRHRLEEYERNAEAEFGLEFRVASRLGAIIYGLPRSCHWWAGRTFPDAYQRVLGRYCELLQGHETYQTLWAKILQRLKRPFMCSWPGRCENGGEDRE</sequence>
<dbReference type="PANTHER" id="PTHR42685">
    <property type="entry name" value="GERANYLGERANYL DIPHOSPHATE REDUCTASE"/>
    <property type="match status" value="1"/>
</dbReference>
<dbReference type="AlphaFoldDB" id="A0AA96GNJ3"/>
<dbReference type="PRINTS" id="PR00420">
    <property type="entry name" value="RNGMNOXGNASE"/>
</dbReference>
<organism evidence="2 3">
    <name type="scientific">Candidatus Nitrospira neomarina</name>
    <dbReference type="NCBI Taxonomy" id="3020899"/>
    <lineage>
        <taxon>Bacteria</taxon>
        <taxon>Pseudomonadati</taxon>
        <taxon>Nitrospirota</taxon>
        <taxon>Nitrospiria</taxon>
        <taxon>Nitrospirales</taxon>
        <taxon>Nitrospiraceae</taxon>
        <taxon>Nitrospira</taxon>
    </lineage>
</organism>
<dbReference type="GO" id="GO:0071949">
    <property type="term" value="F:FAD binding"/>
    <property type="evidence" value="ECO:0007669"/>
    <property type="project" value="InterPro"/>
</dbReference>
<dbReference type="EMBL" id="CP116968">
    <property type="protein sequence ID" value="WNM63670.1"/>
    <property type="molecule type" value="Genomic_DNA"/>
</dbReference>
<keyword evidence="3" id="KW-1185">Reference proteome</keyword>
<dbReference type="InterPro" id="IPR002938">
    <property type="entry name" value="FAD-bd"/>
</dbReference>
<protein>
    <submittedName>
        <fullName evidence="2">NAD(P)/FAD-dependent oxidoreductase</fullName>
    </submittedName>
</protein>
<feature type="domain" description="FAD-binding" evidence="1">
    <location>
        <begin position="10"/>
        <end position="327"/>
    </location>
</feature>
<dbReference type="InterPro" id="IPR050407">
    <property type="entry name" value="Geranylgeranyl_reductase"/>
</dbReference>
<evidence type="ECO:0000313" key="3">
    <source>
        <dbReference type="Proteomes" id="UP001302494"/>
    </source>
</evidence>